<evidence type="ECO:0000256" key="1">
    <source>
        <dbReference type="SAM" id="MobiDB-lite"/>
    </source>
</evidence>
<dbReference type="EMBL" id="JAIQCJ010002139">
    <property type="protein sequence ID" value="KAJ8781759.1"/>
    <property type="molecule type" value="Genomic_DNA"/>
</dbReference>
<evidence type="ECO:0000313" key="3">
    <source>
        <dbReference type="Proteomes" id="UP001159641"/>
    </source>
</evidence>
<sequence length="394" mass="41350">MTSNRISAKDRELQYYIFMHFKNRHMHFEKGGVENGAHCRLFSRRCSSPGNQPLSLGILCLPSAGPRPRDPFCLSRVTVSPAVPKAFGHLCTNLIRLRAENRESQPRIRLVPLPAREKQSGSGADALHPAAGARPTHTCPAVPSPGPPVPSARPAPSALPGLSLSPPPARGPRRPASGSAAAAGAAGPPQKGAHWPCAPSFTRRIPPPAGLRGNFLIIVTPKSEKPRAGSAEPSPSESRAAVQRPPRCAGRGGRPGPRKEGTAEPRPSVSRVLRGTAVRARLPEGRLRLRAPPVTARGRARGEVGARRLQCLRGAGARGPRARLAGVLGALPLTYRALAPGEAGSRSRDGGAPRPDSAACGLGGTATPKVKKRILPFLPARPYLNSGASATPLR</sequence>
<feature type="compositionally biased region" description="Low complexity" evidence="1">
    <location>
        <begin position="174"/>
        <end position="189"/>
    </location>
</feature>
<dbReference type="Proteomes" id="UP001159641">
    <property type="component" value="Unassembled WGS sequence"/>
</dbReference>
<feature type="compositionally biased region" description="Low complexity" evidence="1">
    <location>
        <begin position="154"/>
        <end position="164"/>
    </location>
</feature>
<evidence type="ECO:0008006" key="4">
    <source>
        <dbReference type="Google" id="ProtNLM"/>
    </source>
</evidence>
<feature type="region of interest" description="Disordered" evidence="1">
    <location>
        <begin position="341"/>
        <end position="366"/>
    </location>
</feature>
<keyword evidence="3" id="KW-1185">Reference proteome</keyword>
<feature type="compositionally biased region" description="Low complexity" evidence="1">
    <location>
        <begin position="228"/>
        <end position="249"/>
    </location>
</feature>
<feature type="region of interest" description="Disordered" evidence="1">
    <location>
        <begin position="222"/>
        <end position="277"/>
    </location>
</feature>
<accession>A0AB34GTK9</accession>
<protein>
    <recommendedName>
        <fullName evidence="4">Basic proline-rich protein-like</fullName>
    </recommendedName>
</protein>
<name>A0AB34GTK9_ESCRO</name>
<feature type="region of interest" description="Disordered" evidence="1">
    <location>
        <begin position="109"/>
        <end position="210"/>
    </location>
</feature>
<dbReference type="AlphaFoldDB" id="A0AB34GTK9"/>
<evidence type="ECO:0000313" key="2">
    <source>
        <dbReference type="EMBL" id="KAJ8781759.1"/>
    </source>
</evidence>
<feature type="region of interest" description="Disordered" evidence="1">
    <location>
        <begin position="283"/>
        <end position="302"/>
    </location>
</feature>
<gene>
    <name evidence="2" type="ORF">J1605_010743</name>
</gene>
<comment type="caution">
    <text evidence="2">The sequence shown here is derived from an EMBL/GenBank/DDBJ whole genome shotgun (WGS) entry which is preliminary data.</text>
</comment>
<proteinExistence type="predicted"/>
<feature type="compositionally biased region" description="Pro residues" evidence="1">
    <location>
        <begin position="142"/>
        <end position="153"/>
    </location>
</feature>
<organism evidence="2 3">
    <name type="scientific">Eschrichtius robustus</name>
    <name type="common">California gray whale</name>
    <name type="synonym">Eschrichtius gibbosus</name>
    <dbReference type="NCBI Taxonomy" id="9764"/>
    <lineage>
        <taxon>Eukaryota</taxon>
        <taxon>Metazoa</taxon>
        <taxon>Chordata</taxon>
        <taxon>Craniata</taxon>
        <taxon>Vertebrata</taxon>
        <taxon>Euteleostomi</taxon>
        <taxon>Mammalia</taxon>
        <taxon>Eutheria</taxon>
        <taxon>Laurasiatheria</taxon>
        <taxon>Artiodactyla</taxon>
        <taxon>Whippomorpha</taxon>
        <taxon>Cetacea</taxon>
        <taxon>Mysticeti</taxon>
        <taxon>Eschrichtiidae</taxon>
        <taxon>Eschrichtius</taxon>
    </lineage>
</organism>
<reference evidence="2 3" key="1">
    <citation type="submission" date="2022-11" db="EMBL/GenBank/DDBJ databases">
        <title>Whole genome sequence of Eschrichtius robustus ER-17-0199.</title>
        <authorList>
            <person name="Bruniche-Olsen A."/>
            <person name="Black A.N."/>
            <person name="Fields C.J."/>
            <person name="Walden K."/>
            <person name="Dewoody J.A."/>
        </authorList>
    </citation>
    <scope>NUCLEOTIDE SEQUENCE [LARGE SCALE GENOMIC DNA]</scope>
    <source>
        <strain evidence="2">ER-17-0199</strain>
        <tissue evidence="2">Blubber</tissue>
    </source>
</reference>